<dbReference type="OrthoDB" id="6386565at2"/>
<reference evidence="1 2" key="1">
    <citation type="submission" date="2018-10" db="EMBL/GenBank/DDBJ databases">
        <title>Genomic Encyclopedia of Type Strains, Phase IV (KMG-IV): sequencing the most valuable type-strain genomes for metagenomic binning, comparative biology and taxonomic classification.</title>
        <authorList>
            <person name="Goeker M."/>
        </authorList>
    </citation>
    <scope>NUCLEOTIDE SEQUENCE [LARGE SCALE GENOMIC DNA]</scope>
    <source>
        <strain evidence="1 2">DSM 12769</strain>
    </source>
</reference>
<dbReference type="Proteomes" id="UP000275461">
    <property type="component" value="Unassembled WGS sequence"/>
</dbReference>
<evidence type="ECO:0000313" key="1">
    <source>
        <dbReference type="EMBL" id="RLK46276.1"/>
    </source>
</evidence>
<accession>A0A498BVA3</accession>
<dbReference type="RefSeq" id="WP_121443221.1">
    <property type="nucleotide sequence ID" value="NZ_RCDA01000008.1"/>
</dbReference>
<dbReference type="EMBL" id="RCDA01000008">
    <property type="protein sequence ID" value="RLK46276.1"/>
    <property type="molecule type" value="Genomic_DNA"/>
</dbReference>
<name>A0A498BVA3_9GAMM</name>
<sequence>MQLKQLVETWEETAAEQRTPYEYRVRLPLADAAKLGALAEMYPGRSEEDLITDLLGTALDELEATFPYVQGQRVVAEDEQGDPIYEDAGLTPRFKALTRRKLDELRETGKRGK</sequence>
<dbReference type="AlphaFoldDB" id="A0A498BVA3"/>
<keyword evidence="2" id="KW-1185">Reference proteome</keyword>
<gene>
    <name evidence="1" type="ORF">DFR31_2723</name>
</gene>
<comment type="caution">
    <text evidence="1">The sequence shown here is derived from an EMBL/GenBank/DDBJ whole genome shotgun (WGS) entry which is preliminary data.</text>
</comment>
<organism evidence="1 2">
    <name type="scientific">Alkalispirillum mobile</name>
    <dbReference type="NCBI Taxonomy" id="85925"/>
    <lineage>
        <taxon>Bacteria</taxon>
        <taxon>Pseudomonadati</taxon>
        <taxon>Pseudomonadota</taxon>
        <taxon>Gammaproteobacteria</taxon>
        <taxon>Chromatiales</taxon>
        <taxon>Ectothiorhodospiraceae</taxon>
        <taxon>Alkalispirillum</taxon>
    </lineage>
</organism>
<proteinExistence type="predicted"/>
<evidence type="ECO:0000313" key="2">
    <source>
        <dbReference type="Proteomes" id="UP000275461"/>
    </source>
</evidence>
<protein>
    <recommendedName>
        <fullName evidence="3">Type 1 pili tip component</fullName>
    </recommendedName>
</protein>
<evidence type="ECO:0008006" key="3">
    <source>
        <dbReference type="Google" id="ProtNLM"/>
    </source>
</evidence>